<accession>A0A0G4HHI6</accession>
<evidence type="ECO:0000313" key="2">
    <source>
        <dbReference type="EMBL" id="CEM43398.1"/>
    </source>
</evidence>
<sequence>MFRELEQEPPPYSAGNYGRSSGDYGGGNYGGADFSEAEYQRGANNISLADAASAPAPTQTVAISVTPQAEMFGSPQVVQPSKVGASEGLPQVPRKSPFSPGTVAWYTAVIIALMVTVMFYPQTAEIVYTGTDAQTWVVELDFDNALNNERPGKTGWRACASAESTEGVSVTVCDQVRCIDPAALTGITVVLETCFLEKYVTTALPELVYVIIGFSGFVFAWSFTQICNGRALKKNPDCVGEQRTRLWRSLRLQTLVWLVLAPGICGLSGYLFYSMLDTFLRLQREVGDSSSAISGVSDDSSMVMSRVGWGMALTLMVIALAHAFFLLVNCIRSVCKGAADPHM</sequence>
<feature type="transmembrane region" description="Helical" evidence="1">
    <location>
        <begin position="103"/>
        <end position="120"/>
    </location>
</feature>
<keyword evidence="1" id="KW-1133">Transmembrane helix</keyword>
<keyword evidence="1" id="KW-0472">Membrane</keyword>
<keyword evidence="1" id="KW-0812">Transmembrane</keyword>
<dbReference type="EMBL" id="CDMZ01002674">
    <property type="protein sequence ID" value="CEM43398.1"/>
    <property type="molecule type" value="Genomic_DNA"/>
</dbReference>
<feature type="transmembrane region" description="Helical" evidence="1">
    <location>
        <begin position="207"/>
        <end position="224"/>
    </location>
</feature>
<name>A0A0G4HHI6_9ALVE</name>
<feature type="transmembrane region" description="Helical" evidence="1">
    <location>
        <begin position="307"/>
        <end position="328"/>
    </location>
</feature>
<dbReference type="VEuPathDB" id="CryptoDB:Cvel_27503"/>
<dbReference type="AlphaFoldDB" id="A0A0G4HHI6"/>
<evidence type="ECO:0000256" key="1">
    <source>
        <dbReference type="SAM" id="Phobius"/>
    </source>
</evidence>
<gene>
    <name evidence="2" type="ORF">Cvel_27503</name>
</gene>
<protein>
    <submittedName>
        <fullName evidence="2">Uncharacterized protein</fullName>
    </submittedName>
</protein>
<reference evidence="2" key="1">
    <citation type="submission" date="2014-11" db="EMBL/GenBank/DDBJ databases">
        <authorList>
            <person name="Otto D Thomas"/>
            <person name="Naeem Raeece"/>
        </authorList>
    </citation>
    <scope>NUCLEOTIDE SEQUENCE</scope>
</reference>
<feature type="transmembrane region" description="Helical" evidence="1">
    <location>
        <begin position="255"/>
        <end position="273"/>
    </location>
</feature>
<organism evidence="2">
    <name type="scientific">Chromera velia CCMP2878</name>
    <dbReference type="NCBI Taxonomy" id="1169474"/>
    <lineage>
        <taxon>Eukaryota</taxon>
        <taxon>Sar</taxon>
        <taxon>Alveolata</taxon>
        <taxon>Colpodellida</taxon>
        <taxon>Chromeraceae</taxon>
        <taxon>Chromera</taxon>
    </lineage>
</organism>
<proteinExistence type="predicted"/>